<reference evidence="1 2" key="1">
    <citation type="submission" date="2018-08" db="EMBL/GenBank/DDBJ databases">
        <title>Genomic investigation of the strawberry pathogen Phytophthora fragariae indicates pathogenicity is determined by transcriptional variation in three key races.</title>
        <authorList>
            <person name="Adams T.M."/>
            <person name="Armitage A.D."/>
            <person name="Sobczyk M.K."/>
            <person name="Bates H.J."/>
            <person name="Dunwell J.M."/>
            <person name="Nellist C.F."/>
            <person name="Harrison R.J."/>
        </authorList>
    </citation>
    <scope>NUCLEOTIDE SEQUENCE [LARGE SCALE GENOMIC DNA]</scope>
    <source>
        <strain evidence="1 2">NOV-5</strain>
    </source>
</reference>
<evidence type="ECO:0000313" key="2">
    <source>
        <dbReference type="Proteomes" id="UP000440732"/>
    </source>
</evidence>
<protein>
    <submittedName>
        <fullName evidence="1">Uncharacterized protein</fullName>
    </submittedName>
</protein>
<evidence type="ECO:0000313" key="1">
    <source>
        <dbReference type="EMBL" id="KAE9073071.1"/>
    </source>
</evidence>
<accession>A0A6A3QC88</accession>
<name>A0A6A3QC88_9STRA</name>
<dbReference type="AlphaFoldDB" id="A0A6A3QC88"/>
<organism evidence="1 2">
    <name type="scientific">Phytophthora fragariae</name>
    <dbReference type="NCBI Taxonomy" id="53985"/>
    <lineage>
        <taxon>Eukaryota</taxon>
        <taxon>Sar</taxon>
        <taxon>Stramenopiles</taxon>
        <taxon>Oomycota</taxon>
        <taxon>Peronosporomycetes</taxon>
        <taxon>Peronosporales</taxon>
        <taxon>Peronosporaceae</taxon>
        <taxon>Phytophthora</taxon>
    </lineage>
</organism>
<dbReference type="Proteomes" id="UP000440732">
    <property type="component" value="Unassembled WGS sequence"/>
</dbReference>
<gene>
    <name evidence="1" type="ORF">PF006_g28797</name>
</gene>
<dbReference type="EMBL" id="QXGA01004477">
    <property type="protein sequence ID" value="KAE9073071.1"/>
    <property type="molecule type" value="Genomic_DNA"/>
</dbReference>
<comment type="caution">
    <text evidence="1">The sequence shown here is derived from an EMBL/GenBank/DDBJ whole genome shotgun (WGS) entry which is preliminary data.</text>
</comment>
<proteinExistence type="predicted"/>
<sequence length="91" mass="10309">MCDQTAGFGGCEAAPRVISQKDKNKKELEMAARRETRSEHDAFLSRLAGRSLEERQRLSADHRAYLDGTWDVDADFGPAEQHQGLRRRPLP</sequence>